<accession>A0A087LXF4</accession>
<dbReference type="RefSeq" id="WP_035086823.1">
    <property type="nucleotide sequence ID" value="NZ_JQGC01000028.1"/>
</dbReference>
<reference evidence="1 2" key="1">
    <citation type="submission" date="2014-08" db="EMBL/GenBank/DDBJ databases">
        <authorList>
            <person name="Hassan Y.I."/>
            <person name="Lepp D."/>
            <person name="Zhou T."/>
        </authorList>
    </citation>
    <scope>NUCLEOTIDE SEQUENCE [LARGE SCALE GENOMIC DNA]</scope>
    <source>
        <strain evidence="1 2">IFO13584</strain>
    </source>
</reference>
<proteinExistence type="predicted"/>
<dbReference type="Proteomes" id="UP000028981">
    <property type="component" value="Unassembled WGS sequence"/>
</dbReference>
<evidence type="ECO:0000313" key="2">
    <source>
        <dbReference type="Proteomes" id="UP000028981"/>
    </source>
</evidence>
<dbReference type="AlphaFoldDB" id="A0A087LXF4"/>
<dbReference type="EMBL" id="JQGC01000028">
    <property type="protein sequence ID" value="KFL29307.1"/>
    <property type="molecule type" value="Genomic_DNA"/>
</dbReference>
<gene>
    <name evidence="1" type="ORF">JP75_22320</name>
</gene>
<organism evidence="1 2">
    <name type="scientific">Devosia riboflavina</name>
    <dbReference type="NCBI Taxonomy" id="46914"/>
    <lineage>
        <taxon>Bacteria</taxon>
        <taxon>Pseudomonadati</taxon>
        <taxon>Pseudomonadota</taxon>
        <taxon>Alphaproteobacteria</taxon>
        <taxon>Hyphomicrobiales</taxon>
        <taxon>Devosiaceae</taxon>
        <taxon>Devosia</taxon>
    </lineage>
</organism>
<name>A0A087LXF4_9HYPH</name>
<evidence type="ECO:0000313" key="1">
    <source>
        <dbReference type="EMBL" id="KFL29307.1"/>
    </source>
</evidence>
<protein>
    <submittedName>
        <fullName evidence="1">Uncharacterized protein</fullName>
    </submittedName>
</protein>
<sequence length="83" mass="8971">MSEIETQRTQLPVPVTVAGPRPSLAWSAPSAAFVSQLIAAREHLPSQRERRTASVDRAVGAYRQGAGVAVKRMPEGYRKTVVA</sequence>
<comment type="caution">
    <text evidence="1">The sequence shown here is derived from an EMBL/GenBank/DDBJ whole genome shotgun (WGS) entry which is preliminary data.</text>
</comment>
<dbReference type="OrthoDB" id="7961366at2"/>
<keyword evidence="2" id="KW-1185">Reference proteome</keyword>